<dbReference type="InterPro" id="IPR011546">
    <property type="entry name" value="Pept_M41_FtsH_extracell"/>
</dbReference>
<accession>A0A0W0S7F2</accession>
<dbReference type="PATRIC" id="fig|28084.5.peg.942"/>
<dbReference type="InterPro" id="IPR037219">
    <property type="entry name" value="Peptidase_M41-like"/>
</dbReference>
<dbReference type="InterPro" id="IPR000642">
    <property type="entry name" value="Peptidase_M41"/>
</dbReference>
<protein>
    <recommendedName>
        <fullName evidence="14">ATP-dependent zinc metalloprotease FtsH</fullName>
        <ecNumber evidence="14">3.4.24.-</ecNumber>
    </recommendedName>
</protein>
<organism evidence="17 18">
    <name type="scientific">Legionella cherrii</name>
    <dbReference type="NCBI Taxonomy" id="28084"/>
    <lineage>
        <taxon>Bacteria</taxon>
        <taxon>Pseudomonadati</taxon>
        <taxon>Pseudomonadota</taxon>
        <taxon>Gammaproteobacteria</taxon>
        <taxon>Legionellales</taxon>
        <taxon>Legionellaceae</taxon>
        <taxon>Legionella</taxon>
    </lineage>
</organism>
<dbReference type="Pfam" id="PF00004">
    <property type="entry name" value="AAA"/>
    <property type="match status" value="1"/>
</dbReference>
<evidence type="ECO:0000313" key="18">
    <source>
        <dbReference type="Proteomes" id="UP000054921"/>
    </source>
</evidence>
<dbReference type="InterPro" id="IPR003593">
    <property type="entry name" value="AAA+_ATPase"/>
</dbReference>
<dbReference type="InterPro" id="IPR027417">
    <property type="entry name" value="P-loop_NTPase"/>
</dbReference>
<dbReference type="GO" id="GO:0005524">
    <property type="term" value="F:ATP binding"/>
    <property type="evidence" value="ECO:0007669"/>
    <property type="project" value="UniProtKB-UniRule"/>
</dbReference>
<dbReference type="GO" id="GO:0004176">
    <property type="term" value="F:ATP-dependent peptidase activity"/>
    <property type="evidence" value="ECO:0007669"/>
    <property type="project" value="InterPro"/>
</dbReference>
<dbReference type="CDD" id="cd19501">
    <property type="entry name" value="RecA-like_FtsH"/>
    <property type="match status" value="1"/>
</dbReference>
<comment type="similarity">
    <text evidence="13 14">In the central section; belongs to the AAA ATPase family.</text>
</comment>
<keyword evidence="10 14" id="KW-1133">Transmembrane helix</keyword>
<keyword evidence="7 14" id="KW-0378">Hydrolase</keyword>
<dbReference type="InterPro" id="IPR003959">
    <property type="entry name" value="ATPase_AAA_core"/>
</dbReference>
<dbReference type="FunFam" id="3.40.50.300:FF:000001">
    <property type="entry name" value="ATP-dependent zinc metalloprotease FtsH"/>
    <property type="match status" value="1"/>
</dbReference>
<evidence type="ECO:0000313" key="17">
    <source>
        <dbReference type="EMBL" id="KTC78853.1"/>
    </source>
</evidence>
<dbReference type="GO" id="GO:0004222">
    <property type="term" value="F:metalloendopeptidase activity"/>
    <property type="evidence" value="ECO:0007669"/>
    <property type="project" value="InterPro"/>
</dbReference>
<evidence type="ECO:0000256" key="10">
    <source>
        <dbReference type="ARBA" id="ARBA00022989"/>
    </source>
</evidence>
<dbReference type="FunFam" id="1.20.58.760:FF:000001">
    <property type="entry name" value="ATP-dependent zinc metalloprotease FtsH"/>
    <property type="match status" value="1"/>
</dbReference>
<proteinExistence type="inferred from homology"/>
<comment type="similarity">
    <text evidence="15">Belongs to the AAA ATPase family.</text>
</comment>
<dbReference type="PROSITE" id="PS00674">
    <property type="entry name" value="AAA"/>
    <property type="match status" value="1"/>
</dbReference>
<dbReference type="HAMAP" id="MF_01458">
    <property type="entry name" value="FtsH"/>
    <property type="match status" value="1"/>
</dbReference>
<comment type="subcellular location">
    <subcellularLocation>
        <location evidence="14">Cell membrane</location>
        <topology evidence="14">Multi-pass membrane protein</topology>
        <orientation evidence="14">Cytoplasmic side</orientation>
    </subcellularLocation>
    <subcellularLocation>
        <location evidence="1">Membrane</location>
    </subcellularLocation>
</comment>
<dbReference type="Gene3D" id="1.20.58.760">
    <property type="entry name" value="Peptidase M41"/>
    <property type="match status" value="1"/>
</dbReference>
<keyword evidence="12 14" id="KW-0472">Membrane</keyword>
<evidence type="ECO:0000256" key="15">
    <source>
        <dbReference type="RuleBase" id="RU003651"/>
    </source>
</evidence>
<dbReference type="InterPro" id="IPR003960">
    <property type="entry name" value="ATPase_AAA_CS"/>
</dbReference>
<dbReference type="EMBL" id="LNXW01000013">
    <property type="protein sequence ID" value="KTC78853.1"/>
    <property type="molecule type" value="Genomic_DNA"/>
</dbReference>
<evidence type="ECO:0000256" key="11">
    <source>
        <dbReference type="ARBA" id="ARBA00023049"/>
    </source>
</evidence>
<dbReference type="FunFam" id="1.10.8.60:FF:000001">
    <property type="entry name" value="ATP-dependent zinc metalloprotease FtsH"/>
    <property type="match status" value="1"/>
</dbReference>
<keyword evidence="4 14" id="KW-0812">Transmembrane</keyword>
<comment type="similarity">
    <text evidence="2 14">In the C-terminal section; belongs to the peptidase M41 family.</text>
</comment>
<comment type="caution">
    <text evidence="17">The sequence shown here is derived from an EMBL/GenBank/DDBJ whole genome shotgun (WGS) entry which is preliminary data.</text>
</comment>
<evidence type="ECO:0000256" key="3">
    <source>
        <dbReference type="ARBA" id="ARBA00022670"/>
    </source>
</evidence>
<feature type="transmembrane region" description="Helical" evidence="14">
    <location>
        <begin position="41"/>
        <end position="60"/>
    </location>
</feature>
<feature type="active site" evidence="14">
    <location>
        <position position="466"/>
    </location>
</feature>
<evidence type="ECO:0000256" key="4">
    <source>
        <dbReference type="ARBA" id="ARBA00022692"/>
    </source>
</evidence>
<evidence type="ECO:0000256" key="6">
    <source>
        <dbReference type="ARBA" id="ARBA00022741"/>
    </source>
</evidence>
<evidence type="ECO:0000256" key="8">
    <source>
        <dbReference type="ARBA" id="ARBA00022833"/>
    </source>
</evidence>
<feature type="transmembrane region" description="Helical" evidence="14">
    <location>
        <begin position="150"/>
        <end position="171"/>
    </location>
</feature>
<feature type="binding site" evidence="14">
    <location>
        <position position="542"/>
    </location>
    <ligand>
        <name>Zn(2+)</name>
        <dbReference type="ChEBI" id="CHEBI:29105"/>
        <note>catalytic</note>
    </ligand>
</feature>
<dbReference type="Gene3D" id="3.30.720.210">
    <property type="match status" value="1"/>
</dbReference>
<keyword evidence="14" id="KW-1003">Cell membrane</keyword>
<reference evidence="17 18" key="1">
    <citation type="submission" date="2015-11" db="EMBL/GenBank/DDBJ databases">
        <title>Genomic analysis of 38 Legionella species identifies large and diverse effector repertoires.</title>
        <authorList>
            <person name="Burstein D."/>
            <person name="Amaro F."/>
            <person name="Zusman T."/>
            <person name="Lifshitz Z."/>
            <person name="Cohen O."/>
            <person name="Gilbert J.A."/>
            <person name="Pupko T."/>
            <person name="Shuman H.A."/>
            <person name="Segal G."/>
        </authorList>
    </citation>
    <scope>NUCLEOTIDE SEQUENCE [LARGE SCALE GENOMIC DNA]</scope>
    <source>
        <strain evidence="17 18">ORW</strain>
    </source>
</reference>
<keyword evidence="8 14" id="KW-0862">Zinc</keyword>
<evidence type="ECO:0000256" key="1">
    <source>
        <dbReference type="ARBA" id="ARBA00004370"/>
    </source>
</evidence>
<dbReference type="SMART" id="SM00382">
    <property type="entry name" value="AAA"/>
    <property type="match status" value="1"/>
</dbReference>
<dbReference type="GO" id="GO:0016887">
    <property type="term" value="F:ATP hydrolysis activity"/>
    <property type="evidence" value="ECO:0007669"/>
    <property type="project" value="UniProtKB-UniRule"/>
</dbReference>
<dbReference type="InterPro" id="IPR005936">
    <property type="entry name" value="FtsH"/>
</dbReference>
<dbReference type="Pfam" id="PF17862">
    <property type="entry name" value="AAA_lid_3"/>
    <property type="match status" value="1"/>
</dbReference>
<dbReference type="Proteomes" id="UP000054921">
    <property type="component" value="Unassembled WGS sequence"/>
</dbReference>
<dbReference type="PANTHER" id="PTHR23076">
    <property type="entry name" value="METALLOPROTEASE M41 FTSH"/>
    <property type="match status" value="1"/>
</dbReference>
<dbReference type="EC" id="3.4.24.-" evidence="14"/>
<evidence type="ECO:0000256" key="2">
    <source>
        <dbReference type="ARBA" id="ARBA00010044"/>
    </source>
</evidence>
<sequence>MIISPLVYTYIKPVVFPTHLARVNNSLKSGGRVENKQWQSLWYVLMIFWMFILFQNFFFASHPVNIAYSDFITLLKADKLDNVLLDESYITANVKTEGLVGLLPEDKLNEIKKYGGKEPQITTVRINDPSLVSTLEAAKVKFNGQAENKWITLLLSWIIPALLFFALWSFLLKRMGSAAGGVLDVGKSKAKVYMEKETHVTFEDVAGVDEAKAELMEVVEFLKNPQHYTRIGAHIPKGVLLVGPPGTGKTLLARAVAGEAGVPFFSINGSEFVEMFVGVGAARVRDLFTHARETAPAIIFIDELDALGRARGAYVTGGHDEKEQTLNQLLSEMDGFDASEGLILLAATNRPEILDPALLRAGRFDRHVLVDRPEKKGRIEILNVHLKKIKQAPDVDPEKIAALTPGFSGADLANLVNEAALLATRHNADSVSMDDFTNAVERIVAGLEKKNRLLNPEERKAVAYHEMGHTLIALSLPNVDQVHKVSIIPRGIGSLGYTIQRPTEDRYLMTEEELKNKMMVLLGGRAAEFVIFGHYSTGAADDLAKATDIARSMVMRYGMDKELGPVTYQKEHTTFLESPIAHNEREFSEETACEIDTAVRKIIQSAFDNAVAIIKKRIRILEKGATLLLQKETLNEEDLVALNIKEN</sequence>
<feature type="binding site" evidence="14">
    <location>
        <position position="465"/>
    </location>
    <ligand>
        <name>Zn(2+)</name>
        <dbReference type="ChEBI" id="CHEBI:29105"/>
        <note>catalytic</note>
    </ligand>
</feature>
<keyword evidence="11 14" id="KW-0482">Metalloprotease</keyword>
<dbReference type="Pfam" id="PF01434">
    <property type="entry name" value="Peptidase_M41"/>
    <property type="match status" value="1"/>
</dbReference>
<dbReference type="GO" id="GO:0006508">
    <property type="term" value="P:proteolysis"/>
    <property type="evidence" value="ECO:0007669"/>
    <property type="project" value="UniProtKB-KW"/>
</dbReference>
<dbReference type="GO" id="GO:0008270">
    <property type="term" value="F:zinc ion binding"/>
    <property type="evidence" value="ECO:0007669"/>
    <property type="project" value="UniProtKB-UniRule"/>
</dbReference>
<keyword evidence="5 14" id="KW-0479">Metal-binding</keyword>
<dbReference type="Pfam" id="PF06480">
    <property type="entry name" value="FtsH_ext"/>
    <property type="match status" value="1"/>
</dbReference>
<keyword evidence="9 14" id="KW-0067">ATP-binding</keyword>
<evidence type="ECO:0000256" key="9">
    <source>
        <dbReference type="ARBA" id="ARBA00022840"/>
    </source>
</evidence>
<feature type="domain" description="AAA+ ATPase" evidence="16">
    <location>
        <begin position="235"/>
        <end position="374"/>
    </location>
</feature>
<feature type="binding site" evidence="14">
    <location>
        <position position="469"/>
    </location>
    <ligand>
        <name>Zn(2+)</name>
        <dbReference type="ChEBI" id="CHEBI:29105"/>
        <note>catalytic</note>
    </ligand>
</feature>
<comment type="subunit">
    <text evidence="14">Homohexamer.</text>
</comment>
<feature type="binding site" evidence="14">
    <location>
        <begin position="243"/>
        <end position="250"/>
    </location>
    <ligand>
        <name>ATP</name>
        <dbReference type="ChEBI" id="CHEBI:30616"/>
    </ligand>
</feature>
<evidence type="ECO:0000256" key="14">
    <source>
        <dbReference type="HAMAP-Rule" id="MF_01458"/>
    </source>
</evidence>
<keyword evidence="3 14" id="KW-0645">Protease</keyword>
<keyword evidence="6 14" id="KW-0547">Nucleotide-binding</keyword>
<dbReference type="NCBIfam" id="TIGR01241">
    <property type="entry name" value="FtsH_fam"/>
    <property type="match status" value="1"/>
</dbReference>
<evidence type="ECO:0000256" key="12">
    <source>
        <dbReference type="ARBA" id="ARBA00023136"/>
    </source>
</evidence>
<dbReference type="GO" id="GO:0005886">
    <property type="term" value="C:plasma membrane"/>
    <property type="evidence" value="ECO:0007669"/>
    <property type="project" value="UniProtKB-SubCell"/>
</dbReference>
<comment type="cofactor">
    <cofactor evidence="14">
        <name>Zn(2+)</name>
        <dbReference type="ChEBI" id="CHEBI:29105"/>
    </cofactor>
    <text evidence="14">Binds 1 zinc ion per subunit.</text>
</comment>
<evidence type="ECO:0000256" key="7">
    <source>
        <dbReference type="ARBA" id="ARBA00022801"/>
    </source>
</evidence>
<dbReference type="SUPFAM" id="SSF140990">
    <property type="entry name" value="FtsH protease domain-like"/>
    <property type="match status" value="1"/>
</dbReference>
<evidence type="ECO:0000256" key="13">
    <source>
        <dbReference type="ARBA" id="ARBA00061570"/>
    </source>
</evidence>
<dbReference type="GO" id="GO:0030163">
    <property type="term" value="P:protein catabolic process"/>
    <property type="evidence" value="ECO:0007669"/>
    <property type="project" value="UniProtKB-UniRule"/>
</dbReference>
<comment type="function">
    <text evidence="14">Acts as a processive, ATP-dependent zinc metallopeptidase for both cytoplasmic and membrane proteins. Plays a role in the quality control of integral membrane proteins.</text>
</comment>
<dbReference type="STRING" id="28084.Lche_0873"/>
<dbReference type="SUPFAM" id="SSF52540">
    <property type="entry name" value="P-loop containing nucleoside triphosphate hydrolases"/>
    <property type="match status" value="1"/>
</dbReference>
<name>A0A0W0S7F2_9GAMM</name>
<dbReference type="PANTHER" id="PTHR23076:SF113">
    <property type="entry name" value="ATP-DEPENDENT ZINC METALLOPROTEASE FTSH 1, CHLOROPLASTIC-RELATED"/>
    <property type="match status" value="1"/>
</dbReference>
<dbReference type="AlphaFoldDB" id="A0A0W0S7F2"/>
<dbReference type="Gene3D" id="1.10.8.60">
    <property type="match status" value="1"/>
</dbReference>
<dbReference type="InterPro" id="IPR041569">
    <property type="entry name" value="AAA_lid_3"/>
</dbReference>
<evidence type="ECO:0000256" key="5">
    <source>
        <dbReference type="ARBA" id="ARBA00022723"/>
    </source>
</evidence>
<gene>
    <name evidence="17" type="primary">ftsH_1</name>
    <name evidence="14" type="synonym">ftsH</name>
    <name evidence="17" type="ORF">Lche_0873</name>
</gene>
<dbReference type="Gene3D" id="3.40.50.300">
    <property type="entry name" value="P-loop containing nucleotide triphosphate hydrolases"/>
    <property type="match status" value="1"/>
</dbReference>
<evidence type="ECO:0000259" key="16">
    <source>
        <dbReference type="SMART" id="SM00382"/>
    </source>
</evidence>